<dbReference type="EMBL" id="BK015060">
    <property type="protein sequence ID" value="DAD89366.1"/>
    <property type="molecule type" value="Genomic_DNA"/>
</dbReference>
<proteinExistence type="predicted"/>
<reference evidence="1" key="1">
    <citation type="journal article" date="2021" name="Proc. Natl. Acad. Sci. U.S.A.">
        <title>A Catalog of Tens of Thousands of Viruses from Human Metagenomes Reveals Hidden Associations with Chronic Diseases.</title>
        <authorList>
            <person name="Tisza M.J."/>
            <person name="Buck C.B."/>
        </authorList>
    </citation>
    <scope>NUCLEOTIDE SEQUENCE</scope>
    <source>
        <strain evidence="1">CtiJY10</strain>
    </source>
</reference>
<organism evidence="1">
    <name type="scientific">Podoviridae sp. ctiJY10</name>
    <dbReference type="NCBI Taxonomy" id="2826572"/>
    <lineage>
        <taxon>Viruses</taxon>
        <taxon>Duplodnaviria</taxon>
        <taxon>Heunggongvirae</taxon>
        <taxon>Uroviricota</taxon>
        <taxon>Caudoviricetes</taxon>
    </lineage>
</organism>
<protein>
    <submittedName>
        <fullName evidence="1">Uncharacterized protein</fullName>
    </submittedName>
</protein>
<accession>A0A8S5N424</accession>
<name>A0A8S5N424_9CAUD</name>
<sequence>MYLEAHNFPPIFEIKIVGTLQFPTIFDPKIAS</sequence>
<evidence type="ECO:0000313" key="1">
    <source>
        <dbReference type="EMBL" id="DAD89366.1"/>
    </source>
</evidence>